<sequence length="117" mass="13436">MILFMNTIRVKNGTGDVLAKRFQNPKGVQSFPGFVRMEVLKTEGTEDYEEFKVCTTWESKGDFDKWVHSDAFKQSHAKNRELNSDILGNQLTMHEIVVSRDPDPNVRKHVESTPLNP</sequence>
<dbReference type="InterPro" id="IPR007138">
    <property type="entry name" value="ABM_dom"/>
</dbReference>
<dbReference type="SUPFAM" id="SSF54909">
    <property type="entry name" value="Dimeric alpha+beta barrel"/>
    <property type="match status" value="1"/>
</dbReference>
<dbReference type="RefSeq" id="WP_077996701.1">
    <property type="nucleotide sequence ID" value="NZ_CP019794.1"/>
</dbReference>
<dbReference type="Gene3D" id="3.30.70.100">
    <property type="match status" value="1"/>
</dbReference>
<dbReference type="PROSITE" id="PS51725">
    <property type="entry name" value="ABM"/>
    <property type="match status" value="1"/>
</dbReference>
<dbReference type="Proteomes" id="UP000192727">
    <property type="component" value="Chromosome"/>
</dbReference>
<dbReference type="PANTHER" id="PTHR34474:SF4">
    <property type="entry name" value="HEME OXYGENASE (STAPHYLOBILIN-PRODUCING) 1"/>
    <property type="match status" value="1"/>
</dbReference>
<dbReference type="PANTHER" id="PTHR34474">
    <property type="entry name" value="SIGNAL TRANSDUCTION PROTEIN TRAP"/>
    <property type="match status" value="1"/>
</dbReference>
<protein>
    <submittedName>
        <fullName evidence="1">Uncharacterized protein</fullName>
    </submittedName>
</protein>
<gene>
    <name evidence="1" type="ORF">B7C51_14800</name>
</gene>
<dbReference type="EMBL" id="CP020557">
    <property type="protein sequence ID" value="ARF68789.1"/>
    <property type="molecule type" value="Genomic_DNA"/>
</dbReference>
<evidence type="ECO:0000313" key="2">
    <source>
        <dbReference type="Proteomes" id="UP000192727"/>
    </source>
</evidence>
<dbReference type="GeneID" id="64217451"/>
<name>A0A1V0UU59_9BACL</name>
<dbReference type="InterPro" id="IPR050404">
    <property type="entry name" value="Heme-degrading_MO"/>
</dbReference>
<dbReference type="AlphaFoldDB" id="A0A1V0UU59"/>
<reference evidence="1 2" key="1">
    <citation type="submission" date="2017-03" db="EMBL/GenBank/DDBJ databases">
        <title>Paenibacillus larvae genome sequencing.</title>
        <authorList>
            <person name="Dingman D.W."/>
        </authorList>
    </citation>
    <scope>NUCLEOTIDE SEQUENCE [LARGE SCALE GENOMIC DNA]</scope>
    <source>
        <strain evidence="1 2">SAG 10367</strain>
    </source>
</reference>
<evidence type="ECO:0000313" key="1">
    <source>
        <dbReference type="EMBL" id="ARF68789.1"/>
    </source>
</evidence>
<dbReference type="InterPro" id="IPR011008">
    <property type="entry name" value="Dimeric_a/b-barrel"/>
</dbReference>
<accession>A0A1V0UU59</accession>
<organism evidence="1 2">
    <name type="scientific">Paenibacillus larvae subsp. pulvifaciens</name>
    <dbReference type="NCBI Taxonomy" id="1477"/>
    <lineage>
        <taxon>Bacteria</taxon>
        <taxon>Bacillati</taxon>
        <taxon>Bacillota</taxon>
        <taxon>Bacilli</taxon>
        <taxon>Bacillales</taxon>
        <taxon>Paenibacillaceae</taxon>
        <taxon>Paenibacillus</taxon>
    </lineage>
</organism>
<dbReference type="Pfam" id="PF03992">
    <property type="entry name" value="ABM"/>
    <property type="match status" value="1"/>
</dbReference>
<proteinExistence type="predicted"/>